<sequence length="492" mass="52643">MASSHEVNMHYQIVAPPSLRAAAGGGGDSSRGIFLPLVVDELDAGSALICSPASADPSRIRGSDRVKPSGSTRNILKSIQNIGPLEQHAATVSGTHACPCCRRYVLTASPLSVAQQQFPDDSSDEGAGKASRASPDSVASQDRERESESGSKSGSPLRLVGALSGTFRLSGSFDSADKLSYDISEIIARGWVHKKGTGKDWLGSRSWKPRWAVLATASVPGYDVDVPLLLVYWYSSSESPSNVIVLDETVVMPVDRYKSEKKVVEWNTYSFEVAPVSKKSGGGGGQSPGGSSNEKDDQENRRTRTFSVPEKERNEWVFNINKTMMEYEKRLTKFRNDRAAKEAIQQQQLRRSPSSATNSRAAGDGEVHPYDEQRAPGPASPGRTSRGRPMSPPLSPRAGFGPGSLKPPMSPRSSPPGRGMLKPPLSPRSSPRQQESMRSMKCLKPLSPRAAGRVTGRGLSGSSLSYSMTSIAGLGLDESSLAGLNIALPEAD</sequence>
<name>A0A7S4JDK0_9STRA</name>
<dbReference type="PROSITE" id="PS50003">
    <property type="entry name" value="PH_DOMAIN"/>
    <property type="match status" value="1"/>
</dbReference>
<dbReference type="EMBL" id="HBKQ01038193">
    <property type="protein sequence ID" value="CAE2260249.1"/>
    <property type="molecule type" value="Transcribed_RNA"/>
</dbReference>
<dbReference type="SMART" id="SM00233">
    <property type="entry name" value="PH"/>
    <property type="match status" value="1"/>
</dbReference>
<feature type="domain" description="PH" evidence="2">
    <location>
        <begin position="185"/>
        <end position="325"/>
    </location>
</feature>
<feature type="compositionally biased region" description="Basic and acidic residues" evidence="1">
    <location>
        <begin position="363"/>
        <end position="374"/>
    </location>
</feature>
<gene>
    <name evidence="3" type="ORF">OAUR00152_LOCUS26374</name>
</gene>
<feature type="compositionally biased region" description="Low complexity" evidence="1">
    <location>
        <begin position="452"/>
        <end position="464"/>
    </location>
</feature>
<evidence type="ECO:0000256" key="1">
    <source>
        <dbReference type="SAM" id="MobiDB-lite"/>
    </source>
</evidence>
<evidence type="ECO:0000259" key="2">
    <source>
        <dbReference type="PROSITE" id="PS50003"/>
    </source>
</evidence>
<accession>A0A7S4JDK0</accession>
<feature type="compositionally biased region" description="Low complexity" evidence="1">
    <location>
        <begin position="427"/>
        <end position="440"/>
    </location>
</feature>
<feature type="compositionally biased region" description="Polar residues" evidence="1">
    <location>
        <begin position="344"/>
        <end position="360"/>
    </location>
</feature>
<feature type="compositionally biased region" description="Basic and acidic residues" evidence="1">
    <location>
        <begin position="293"/>
        <end position="302"/>
    </location>
</feature>
<reference evidence="3" key="1">
    <citation type="submission" date="2021-01" db="EMBL/GenBank/DDBJ databases">
        <authorList>
            <person name="Corre E."/>
            <person name="Pelletier E."/>
            <person name="Niang G."/>
            <person name="Scheremetjew M."/>
            <person name="Finn R."/>
            <person name="Kale V."/>
            <person name="Holt S."/>
            <person name="Cochrane G."/>
            <person name="Meng A."/>
            <person name="Brown T."/>
            <person name="Cohen L."/>
        </authorList>
    </citation>
    <scope>NUCLEOTIDE SEQUENCE</scope>
    <source>
        <strain evidence="3">Isolate 1302-5</strain>
    </source>
</reference>
<dbReference type="InterPro" id="IPR001849">
    <property type="entry name" value="PH_domain"/>
</dbReference>
<feature type="region of interest" description="Disordered" evidence="1">
    <location>
        <begin position="338"/>
        <end position="464"/>
    </location>
</feature>
<feature type="region of interest" description="Disordered" evidence="1">
    <location>
        <begin position="277"/>
        <end position="308"/>
    </location>
</feature>
<dbReference type="AlphaFoldDB" id="A0A7S4JDK0"/>
<dbReference type="Gene3D" id="2.30.29.30">
    <property type="entry name" value="Pleckstrin-homology domain (PH domain)/Phosphotyrosine-binding domain (PTB)"/>
    <property type="match status" value="1"/>
</dbReference>
<feature type="region of interest" description="Disordered" evidence="1">
    <location>
        <begin position="54"/>
        <end position="73"/>
    </location>
</feature>
<feature type="compositionally biased region" description="Basic and acidic residues" evidence="1">
    <location>
        <begin position="58"/>
        <end position="67"/>
    </location>
</feature>
<protein>
    <recommendedName>
        <fullName evidence="2">PH domain-containing protein</fullName>
    </recommendedName>
</protein>
<dbReference type="InterPro" id="IPR011993">
    <property type="entry name" value="PH-like_dom_sf"/>
</dbReference>
<organism evidence="3">
    <name type="scientific">Odontella aurita</name>
    <dbReference type="NCBI Taxonomy" id="265563"/>
    <lineage>
        <taxon>Eukaryota</taxon>
        <taxon>Sar</taxon>
        <taxon>Stramenopiles</taxon>
        <taxon>Ochrophyta</taxon>
        <taxon>Bacillariophyta</taxon>
        <taxon>Mediophyceae</taxon>
        <taxon>Biddulphiophycidae</taxon>
        <taxon>Eupodiscales</taxon>
        <taxon>Odontellaceae</taxon>
        <taxon>Odontella</taxon>
    </lineage>
</organism>
<feature type="region of interest" description="Disordered" evidence="1">
    <location>
        <begin position="115"/>
        <end position="157"/>
    </location>
</feature>
<evidence type="ECO:0000313" key="3">
    <source>
        <dbReference type="EMBL" id="CAE2260249.1"/>
    </source>
</evidence>
<proteinExistence type="predicted"/>
<dbReference type="SUPFAM" id="SSF50729">
    <property type="entry name" value="PH domain-like"/>
    <property type="match status" value="1"/>
</dbReference>